<proteinExistence type="predicted"/>
<keyword evidence="3" id="KW-1185">Reference proteome</keyword>
<dbReference type="RefSeq" id="WP_378248723.1">
    <property type="nucleotide sequence ID" value="NZ_JBHSKF010000009.1"/>
</dbReference>
<accession>A0ABW0ES85</accession>
<reference evidence="3" key="1">
    <citation type="journal article" date="2019" name="Int. J. Syst. Evol. Microbiol.">
        <title>The Global Catalogue of Microorganisms (GCM) 10K type strain sequencing project: providing services to taxonomists for standard genome sequencing and annotation.</title>
        <authorList>
            <consortium name="The Broad Institute Genomics Platform"/>
            <consortium name="The Broad Institute Genome Sequencing Center for Infectious Disease"/>
            <person name="Wu L."/>
            <person name="Ma J."/>
        </authorList>
    </citation>
    <scope>NUCLEOTIDE SEQUENCE [LARGE SCALE GENOMIC DNA]</scope>
    <source>
        <strain evidence="3">CCUG 59778</strain>
    </source>
</reference>
<evidence type="ECO:0000259" key="1">
    <source>
        <dbReference type="Pfam" id="PF09860"/>
    </source>
</evidence>
<protein>
    <submittedName>
        <fullName evidence="2">DUF2087 domain-containing protein</fullName>
    </submittedName>
</protein>
<dbReference type="Pfam" id="PF09860">
    <property type="entry name" value="DUF2087"/>
    <property type="match status" value="1"/>
</dbReference>
<evidence type="ECO:0000313" key="3">
    <source>
        <dbReference type="Proteomes" id="UP001596157"/>
    </source>
</evidence>
<dbReference type="InterPro" id="IPR018656">
    <property type="entry name" value="DUF2087"/>
</dbReference>
<name>A0ABW0ES85_9PSEU</name>
<evidence type="ECO:0000313" key="2">
    <source>
        <dbReference type="EMBL" id="MFC5288870.1"/>
    </source>
</evidence>
<gene>
    <name evidence="2" type="ORF">ACFPM7_17595</name>
</gene>
<dbReference type="EMBL" id="JBHSKF010000009">
    <property type="protein sequence ID" value="MFC5288870.1"/>
    <property type="molecule type" value="Genomic_DNA"/>
</dbReference>
<dbReference type="Proteomes" id="UP001596157">
    <property type="component" value="Unassembled WGS sequence"/>
</dbReference>
<organism evidence="2 3">
    <name type="scientific">Actinokineospora guangxiensis</name>
    <dbReference type="NCBI Taxonomy" id="1490288"/>
    <lineage>
        <taxon>Bacteria</taxon>
        <taxon>Bacillati</taxon>
        <taxon>Actinomycetota</taxon>
        <taxon>Actinomycetes</taxon>
        <taxon>Pseudonocardiales</taxon>
        <taxon>Pseudonocardiaceae</taxon>
        <taxon>Actinokineospora</taxon>
    </lineage>
</organism>
<comment type="caution">
    <text evidence="2">The sequence shown here is derived from an EMBL/GenBank/DDBJ whole genome shotgun (WGS) entry which is preliminary data.</text>
</comment>
<sequence length="172" mass="18621">MVGLLAEEERLRVFAALVLGVGDVEAVGRATGLSAREVGKALLKLREAGLVDGLEVRGEVIKAAARGESEAVEEFGYADQRVESVVRTFVKGGVLVGMPAQDAKRRLVLEHVVQSFEPGVRYPEKEVDVVLRAWCEGGGVDFVTVRRYLVDADLLSREGGEYWRSGGYTEAG</sequence>
<feature type="domain" description="DUF2087" evidence="1">
    <location>
        <begin position="95"/>
        <end position="164"/>
    </location>
</feature>